<keyword evidence="3" id="KW-0812">Transmembrane</keyword>
<proteinExistence type="predicted"/>
<evidence type="ECO:0000313" key="6">
    <source>
        <dbReference type="Proteomes" id="UP001176471"/>
    </source>
</evidence>
<protein>
    <submittedName>
        <fullName evidence="5">CBS domain-containing protein</fullName>
    </submittedName>
</protein>
<reference evidence="5" key="1">
    <citation type="submission" date="2023-07" db="EMBL/GenBank/DDBJ databases">
        <title>Bacterial whole genome sequence for Sphingobium sp. HBC34.</title>
        <authorList>
            <person name="Le V."/>
            <person name="Ko S.-R."/>
            <person name="Ahn C.-Y."/>
            <person name="Oh H.-M."/>
        </authorList>
    </citation>
    <scope>NUCLEOTIDE SEQUENCE</scope>
    <source>
        <strain evidence="5">HBC34</strain>
    </source>
</reference>
<dbReference type="PANTHER" id="PTHR43080">
    <property type="entry name" value="CBS DOMAIN-CONTAINING PROTEIN CBSX3, MITOCHONDRIAL"/>
    <property type="match status" value="1"/>
</dbReference>
<dbReference type="SMART" id="SM00116">
    <property type="entry name" value="CBS"/>
    <property type="match status" value="2"/>
</dbReference>
<evidence type="ECO:0000256" key="3">
    <source>
        <dbReference type="SAM" id="Phobius"/>
    </source>
</evidence>
<evidence type="ECO:0000313" key="5">
    <source>
        <dbReference type="EMBL" id="MDO7837366.1"/>
    </source>
</evidence>
<dbReference type="Proteomes" id="UP001176471">
    <property type="component" value="Unassembled WGS sequence"/>
</dbReference>
<sequence>MKIASIVNRKGRQITSIRETAPMAEAVETMHSQSIGSVAVLGASSSEILGIFSQQELTECIAVRGIHALQLPVLIFMRKPALFCNCEDNAANVMRTMTRDRCRHVIVRTVGGALAGIVSLGDLVAALLEEAQLEAGVLRDMARSHLLAMPS</sequence>
<dbReference type="SUPFAM" id="SSF54631">
    <property type="entry name" value="CBS-domain pair"/>
    <property type="match status" value="1"/>
</dbReference>
<dbReference type="PANTHER" id="PTHR43080:SF2">
    <property type="entry name" value="CBS DOMAIN-CONTAINING PROTEIN"/>
    <property type="match status" value="1"/>
</dbReference>
<dbReference type="InterPro" id="IPR000644">
    <property type="entry name" value="CBS_dom"/>
</dbReference>
<accession>A0ABT8ZT45</accession>
<feature type="domain" description="CBS" evidence="4">
    <location>
        <begin position="7"/>
        <end position="69"/>
    </location>
</feature>
<dbReference type="PROSITE" id="PS51371">
    <property type="entry name" value="CBS"/>
    <property type="match status" value="2"/>
</dbReference>
<keyword evidence="3" id="KW-1133">Transmembrane helix</keyword>
<dbReference type="EMBL" id="JAUQOM010000023">
    <property type="protein sequence ID" value="MDO7837366.1"/>
    <property type="molecule type" value="Genomic_DNA"/>
</dbReference>
<dbReference type="RefSeq" id="WP_304537665.1">
    <property type="nucleotide sequence ID" value="NZ_JAUQOM010000023.1"/>
</dbReference>
<dbReference type="Pfam" id="PF00571">
    <property type="entry name" value="CBS"/>
    <property type="match status" value="2"/>
</dbReference>
<dbReference type="InterPro" id="IPR051257">
    <property type="entry name" value="Diverse_CBS-Domain"/>
</dbReference>
<evidence type="ECO:0000256" key="2">
    <source>
        <dbReference type="PROSITE-ProRule" id="PRU00703"/>
    </source>
</evidence>
<name>A0ABT8ZT45_9SPHN</name>
<evidence type="ECO:0000256" key="1">
    <source>
        <dbReference type="ARBA" id="ARBA00023122"/>
    </source>
</evidence>
<dbReference type="InterPro" id="IPR046342">
    <property type="entry name" value="CBS_dom_sf"/>
</dbReference>
<keyword evidence="1 2" id="KW-0129">CBS domain</keyword>
<dbReference type="Gene3D" id="3.10.580.10">
    <property type="entry name" value="CBS-domain"/>
    <property type="match status" value="1"/>
</dbReference>
<feature type="transmembrane region" description="Helical" evidence="3">
    <location>
        <begin position="105"/>
        <end position="128"/>
    </location>
</feature>
<comment type="caution">
    <text evidence="5">The sequence shown here is derived from an EMBL/GenBank/DDBJ whole genome shotgun (WGS) entry which is preliminary data.</text>
</comment>
<gene>
    <name evidence="5" type="ORF">Q4610_20170</name>
</gene>
<keyword evidence="3" id="KW-0472">Membrane</keyword>
<organism evidence="5 6">
    <name type="scientific">Sphingobium cyanobacteriorum</name>
    <dbReference type="NCBI Taxonomy" id="3063954"/>
    <lineage>
        <taxon>Bacteria</taxon>
        <taxon>Pseudomonadati</taxon>
        <taxon>Pseudomonadota</taxon>
        <taxon>Alphaproteobacteria</taxon>
        <taxon>Sphingomonadales</taxon>
        <taxon>Sphingomonadaceae</taxon>
        <taxon>Sphingobium</taxon>
    </lineage>
</organism>
<keyword evidence="6" id="KW-1185">Reference proteome</keyword>
<evidence type="ECO:0000259" key="4">
    <source>
        <dbReference type="PROSITE" id="PS51371"/>
    </source>
</evidence>
<feature type="domain" description="CBS" evidence="4">
    <location>
        <begin position="77"/>
        <end position="133"/>
    </location>
</feature>